<gene>
    <name evidence="2" type="ORF">N0V83_001949</name>
</gene>
<reference evidence="2" key="1">
    <citation type="submission" date="2022-10" db="EMBL/GenBank/DDBJ databases">
        <title>Tapping the CABI collections for fungal endophytes: first genome assemblies for Collariella, Neodidymelliopsis, Ascochyta clinopodiicola, Didymella pomorum, Didymosphaeria variabile, Neocosmospora piperis and Neocucurbitaria cava.</title>
        <authorList>
            <person name="Hill R."/>
        </authorList>
    </citation>
    <scope>NUCLEOTIDE SEQUENCE</scope>
    <source>
        <strain evidence="2">IMI 356814</strain>
    </source>
</reference>
<evidence type="ECO:0000256" key="1">
    <source>
        <dbReference type="SAM" id="MobiDB-lite"/>
    </source>
</evidence>
<feature type="region of interest" description="Disordered" evidence="1">
    <location>
        <begin position="277"/>
        <end position="329"/>
    </location>
</feature>
<feature type="compositionally biased region" description="Basic residues" evidence="1">
    <location>
        <begin position="12"/>
        <end position="27"/>
    </location>
</feature>
<feature type="compositionally biased region" description="Basic and acidic residues" evidence="1">
    <location>
        <begin position="866"/>
        <end position="875"/>
    </location>
</feature>
<feature type="compositionally biased region" description="Basic and acidic residues" evidence="1">
    <location>
        <begin position="1079"/>
        <end position="1090"/>
    </location>
</feature>
<feature type="compositionally biased region" description="Basic and acidic residues" evidence="1">
    <location>
        <begin position="550"/>
        <end position="571"/>
    </location>
</feature>
<feature type="compositionally biased region" description="Polar residues" evidence="1">
    <location>
        <begin position="141"/>
        <end position="153"/>
    </location>
</feature>
<protein>
    <submittedName>
        <fullName evidence="2">Uncharacterized protein</fullName>
    </submittedName>
</protein>
<feature type="compositionally biased region" description="Low complexity" evidence="1">
    <location>
        <begin position="406"/>
        <end position="440"/>
    </location>
</feature>
<dbReference type="AlphaFoldDB" id="A0A9W9CPH6"/>
<dbReference type="EMBL" id="JAPEUY010000003">
    <property type="protein sequence ID" value="KAJ4374871.1"/>
    <property type="molecule type" value="Genomic_DNA"/>
</dbReference>
<comment type="caution">
    <text evidence="2">The sequence shown here is derived from an EMBL/GenBank/DDBJ whole genome shotgun (WGS) entry which is preliminary data.</text>
</comment>
<organism evidence="2 3">
    <name type="scientific">Neocucurbitaria cava</name>
    <dbReference type="NCBI Taxonomy" id="798079"/>
    <lineage>
        <taxon>Eukaryota</taxon>
        <taxon>Fungi</taxon>
        <taxon>Dikarya</taxon>
        <taxon>Ascomycota</taxon>
        <taxon>Pezizomycotina</taxon>
        <taxon>Dothideomycetes</taxon>
        <taxon>Pleosporomycetidae</taxon>
        <taxon>Pleosporales</taxon>
        <taxon>Pleosporineae</taxon>
        <taxon>Cucurbitariaceae</taxon>
        <taxon>Neocucurbitaria</taxon>
    </lineage>
</organism>
<feature type="compositionally biased region" description="Basic and acidic residues" evidence="1">
    <location>
        <begin position="648"/>
        <end position="659"/>
    </location>
</feature>
<feature type="compositionally biased region" description="Polar residues" evidence="1">
    <location>
        <begin position="204"/>
        <end position="215"/>
    </location>
</feature>
<feature type="compositionally biased region" description="Low complexity" evidence="1">
    <location>
        <begin position="38"/>
        <end position="53"/>
    </location>
</feature>
<feature type="compositionally biased region" description="Low complexity" evidence="1">
    <location>
        <begin position="94"/>
        <end position="118"/>
    </location>
</feature>
<feature type="region of interest" description="Disordered" evidence="1">
    <location>
        <begin position="204"/>
        <end position="238"/>
    </location>
</feature>
<feature type="region of interest" description="Disordered" evidence="1">
    <location>
        <begin position="1"/>
        <end position="176"/>
    </location>
</feature>
<feature type="compositionally biased region" description="Basic and acidic residues" evidence="1">
    <location>
        <begin position="317"/>
        <end position="326"/>
    </location>
</feature>
<name>A0A9W9CPH6_9PLEO</name>
<feature type="region of interest" description="Disordered" evidence="1">
    <location>
        <begin position="943"/>
        <end position="1122"/>
    </location>
</feature>
<feature type="region of interest" description="Disordered" evidence="1">
    <location>
        <begin position="863"/>
        <end position="914"/>
    </location>
</feature>
<evidence type="ECO:0000313" key="3">
    <source>
        <dbReference type="Proteomes" id="UP001140560"/>
    </source>
</evidence>
<feature type="region of interest" description="Disordered" evidence="1">
    <location>
        <begin position="1141"/>
        <end position="1161"/>
    </location>
</feature>
<feature type="compositionally biased region" description="Polar residues" evidence="1">
    <location>
        <begin position="987"/>
        <end position="1005"/>
    </location>
</feature>
<feature type="compositionally biased region" description="Polar residues" evidence="1">
    <location>
        <begin position="609"/>
        <end position="622"/>
    </location>
</feature>
<feature type="region of interest" description="Disordered" evidence="1">
    <location>
        <begin position="1208"/>
        <end position="1252"/>
    </location>
</feature>
<evidence type="ECO:0000313" key="2">
    <source>
        <dbReference type="EMBL" id="KAJ4374871.1"/>
    </source>
</evidence>
<sequence length="1268" mass="139270">MLARASSDAGTRVRRSKSTSTVHKHPHPILQPLDPDVAQQHALAAATAAFARAQAHDANDRSAKRSSEMSRSKSNASRRSVTSQQGSHFPPRPSSFRSSQPQKPAQSTSTQRQSRPSTINTEQFPPFYTTPSGDRPLSGSRFLSTQPSITFSDNARPGSQPKTLRQSASSSVTSQQIRKARSMYYASSVQTGSPIARPPAKFLTTSPPINVSPATETPPAVQPTRTLRPSPLAPPRIPVSVTADESIDDARDKYLHNFQGKTIKHKPSIFLAPFKKRQDKAKEKGKRNNSAMTAVSVSSHHTPDDSMVDTSLNDFAPHPEPKEKRSFSGSLKSKFKRVFRRTSNKSQNLPVQQIDASRDYFSATYLSPPNVEETYAIPSPDEETLQRVRSRTPVIEEARPAFLRPGSRSSSNGSARSTASNRSLHSEVHAVSASASRVTSWGTSSEGDTLTQRAIKRLTVIHEAKDSIGSETEYLKSMVPKRKPIPPPSLAAFRDPLPVESLTEDYLTPVDPKRVFSALMREMGVSKAERAPSDSAERTPGAESDVFESSETKELQFHARELHSSASRDRPSIGSEQRPPSRRPPSAAAQSVQSKSSTIRSLGRAIRSTIRTVTPAEQQSSPYPERTGSVRGVVRIPRDDVNTPSSTDKLEHEGGDAHNQRKVSSDVNQSESSLPTHGNDSPQVYSPSAAQIEQRIERAKDRWKMSLDEAETLQFPRETNRTYNVTNFAQQVTLCETPSGGANCIGQQQIHSHEVRERNDREATASSQSITPNLRKIMSPMSPSVYSRNTDGNSIFPNDSFISSNGLDDTETIHNGGSAVILTSQSVRSYVIGTPSPRRGNSTRTSRDWKAWLSSEISGMELSSQEDLKIDERDVTPSGHHRRNATRTSQTEHGETTVILQEDEDRSTEGPVFEVPTTTNAVTPLEERNFPVLEATTIVLEKSESHPDTFKEVSLAHTPTPNTTEDTPMRSFNPRPSPASFVGRQRPLSTLSSSSQPMLDTPTSRMNDRFPFLNTGRRSSSNSAKSSLKSRSPSDSIASSSLKSLKQPRITPNPKVYSDLTAPAMAQPSPRGVQNTTLKRSDALLRRKENATPTLSVNDNRSDVSSLRLASRPKSMQPLSSTAINASTPTTAVQYMTNAPEIKHAKKDSSPAATPPRRRVRATLRPVSPDKLFRRPKSAFDLHDVNTRYSLLQVRETLAPNVEAISSADDREMGNVGGDDRDRGERSVTPGQRMAQRFLQQRKSTPALEGGKMRGGLRLAREDTPAFL</sequence>
<feature type="compositionally biased region" description="Polar residues" evidence="1">
    <location>
        <begin position="665"/>
        <end position="689"/>
    </location>
</feature>
<feature type="region of interest" description="Disordered" evidence="1">
    <location>
        <begin position="527"/>
        <end position="689"/>
    </location>
</feature>
<feature type="compositionally biased region" description="Basic and acidic residues" evidence="1">
    <location>
        <begin position="1208"/>
        <end position="1226"/>
    </location>
</feature>
<dbReference type="Proteomes" id="UP001140560">
    <property type="component" value="Unassembled WGS sequence"/>
</dbReference>
<feature type="compositionally biased region" description="Polar residues" evidence="1">
    <location>
        <begin position="957"/>
        <end position="966"/>
    </location>
</feature>
<feature type="region of interest" description="Disordered" evidence="1">
    <location>
        <begin position="400"/>
        <end position="448"/>
    </location>
</feature>
<feature type="compositionally biased region" description="Basic and acidic residues" evidence="1">
    <location>
        <begin position="527"/>
        <end position="537"/>
    </location>
</feature>
<feature type="compositionally biased region" description="Low complexity" evidence="1">
    <location>
        <begin position="584"/>
        <end position="597"/>
    </location>
</feature>
<feature type="compositionally biased region" description="Polar residues" evidence="1">
    <location>
        <begin position="160"/>
        <end position="176"/>
    </location>
</feature>
<feature type="compositionally biased region" description="Low complexity" evidence="1">
    <location>
        <begin position="1017"/>
        <end position="1044"/>
    </location>
</feature>
<feature type="compositionally biased region" description="Polar residues" evidence="1">
    <location>
        <begin position="1091"/>
        <end position="1105"/>
    </location>
</feature>
<proteinExistence type="predicted"/>
<feature type="compositionally biased region" description="Polar residues" evidence="1">
    <location>
        <begin position="72"/>
        <end position="87"/>
    </location>
</feature>
<keyword evidence="3" id="KW-1185">Reference proteome</keyword>
<feature type="compositionally biased region" description="Basic and acidic residues" evidence="1">
    <location>
        <begin position="54"/>
        <end position="71"/>
    </location>
</feature>
<dbReference type="OrthoDB" id="194139at2759"/>
<feature type="compositionally biased region" description="Basic residues" evidence="1">
    <location>
        <begin position="277"/>
        <end position="287"/>
    </location>
</feature>
<feature type="compositionally biased region" description="Polar residues" evidence="1">
    <location>
        <begin position="288"/>
        <end position="300"/>
    </location>
</feature>
<accession>A0A9W9CPH6</accession>